<dbReference type="KEGG" id="mgy:MGMSRv2__4184"/>
<dbReference type="Pfam" id="PF00248">
    <property type="entry name" value="Aldo_ket_red"/>
    <property type="match status" value="1"/>
</dbReference>
<dbReference type="STRING" id="1430440.MGMSRv2__4184"/>
<dbReference type="AlphaFoldDB" id="V6F7G1"/>
<dbReference type="HOGENOM" id="CLU_023205_2_3_5"/>
<dbReference type="InterPro" id="IPR023210">
    <property type="entry name" value="NADP_OxRdtase_dom"/>
</dbReference>
<dbReference type="EMBL" id="HG794546">
    <property type="protein sequence ID" value="CDL01399.1"/>
    <property type="molecule type" value="Genomic_DNA"/>
</dbReference>
<sequence>MGIARRKLGRTGLEVSAIGFGTWGLGGDSYGPVDDGQSRRVLEAAVERGVTFFDTSDLYGDGHAEEVLGRSLGDARSRVIIATKGGLLPHTGFTMPQDFSPAYLGDALHRSLERLRTDYVDLYQLHSPDLSALRENPRIMETLRGFKAQGLIRHYGLSARSPADAAAALAEFDFECTQVNYNLIDHRAAEAGTFAAVAATGAGLIARTPLCFGYLTGRLTGGENFAGRDHRANWPEDQLRRWAAAPGLFDSLIRRRGCTPAQFALLFCLAAPEVSTVIPGMMSLAELDENCAAASQEPLSAEEMAEIIDIYRSRTFYEPSAKARGKA</sequence>
<evidence type="ECO:0000313" key="2">
    <source>
        <dbReference type="EMBL" id="CDL01399.1"/>
    </source>
</evidence>
<dbReference type="PRINTS" id="PR00069">
    <property type="entry name" value="ALDKETRDTASE"/>
</dbReference>
<evidence type="ECO:0000313" key="3">
    <source>
        <dbReference type="Proteomes" id="UP000018922"/>
    </source>
</evidence>
<gene>
    <name evidence="2" type="ordered locus">MGMSRv2__4184</name>
</gene>
<dbReference type="SUPFAM" id="SSF51430">
    <property type="entry name" value="NAD(P)-linked oxidoreductase"/>
    <property type="match status" value="1"/>
</dbReference>
<dbReference type="GO" id="GO:0016491">
    <property type="term" value="F:oxidoreductase activity"/>
    <property type="evidence" value="ECO:0007669"/>
    <property type="project" value="InterPro"/>
</dbReference>
<dbReference type="InterPro" id="IPR036812">
    <property type="entry name" value="NAD(P)_OxRdtase_dom_sf"/>
</dbReference>
<feature type="domain" description="NADP-dependent oxidoreductase" evidence="1">
    <location>
        <begin position="17"/>
        <end position="310"/>
    </location>
</feature>
<dbReference type="Proteomes" id="UP000018922">
    <property type="component" value="Chromosome I"/>
</dbReference>
<accession>V6F7G1</accession>
<dbReference type="InterPro" id="IPR020471">
    <property type="entry name" value="AKR"/>
</dbReference>
<name>V6F7G1_MAGGM</name>
<reference evidence="2 3" key="1">
    <citation type="journal article" date="2014" name="Genome Announc.">
        <title>Complete genome sequence of Magnetospirillum gryphiswaldense MSR-1.</title>
        <authorList>
            <person name="Wang X."/>
            <person name="Wang Q."/>
            <person name="Zhang W."/>
            <person name="Wang Y."/>
            <person name="Li L."/>
            <person name="Wen T."/>
            <person name="Zhang T."/>
            <person name="Zhang Y."/>
            <person name="Xu J."/>
            <person name="Hu J."/>
            <person name="Li S."/>
            <person name="Liu L."/>
            <person name="Liu J."/>
            <person name="Jiang W."/>
            <person name="Tian J."/>
            <person name="Li Y."/>
            <person name="Schuler D."/>
            <person name="Wang L."/>
            <person name="Li J."/>
        </authorList>
    </citation>
    <scope>NUCLEOTIDE SEQUENCE [LARGE SCALE GENOMIC DNA]</scope>
    <source>
        <strain evidence="3">DSM 6361 / JCM 21280 / NBRC 15271 / MSR-1</strain>
    </source>
</reference>
<dbReference type="CDD" id="cd19086">
    <property type="entry name" value="AKR_AKR11C1"/>
    <property type="match status" value="1"/>
</dbReference>
<evidence type="ECO:0000259" key="1">
    <source>
        <dbReference type="Pfam" id="PF00248"/>
    </source>
</evidence>
<protein>
    <submittedName>
        <fullName evidence="2">Aldo/keto reductase</fullName>
    </submittedName>
</protein>
<proteinExistence type="predicted"/>
<dbReference type="eggNOG" id="COG0667">
    <property type="taxonomic scope" value="Bacteria"/>
</dbReference>
<dbReference type="Gene3D" id="3.20.20.100">
    <property type="entry name" value="NADP-dependent oxidoreductase domain"/>
    <property type="match status" value="1"/>
</dbReference>
<dbReference type="InterPro" id="IPR053135">
    <property type="entry name" value="AKR2_Oxidoreductase"/>
</dbReference>
<dbReference type="PANTHER" id="PTHR43312">
    <property type="entry name" value="D-THREO-ALDOSE 1-DEHYDROGENASE"/>
    <property type="match status" value="1"/>
</dbReference>
<dbReference type="PANTHER" id="PTHR43312:SF1">
    <property type="entry name" value="NADP-DEPENDENT OXIDOREDUCTASE DOMAIN-CONTAINING PROTEIN"/>
    <property type="match status" value="1"/>
</dbReference>
<keyword evidence="3" id="KW-1185">Reference proteome</keyword>
<organism evidence="2 3">
    <name type="scientific">Magnetospirillum gryphiswaldense (strain DSM 6361 / JCM 21280 / NBRC 15271 / MSR-1)</name>
    <dbReference type="NCBI Taxonomy" id="431944"/>
    <lineage>
        <taxon>Bacteria</taxon>
        <taxon>Pseudomonadati</taxon>
        <taxon>Pseudomonadota</taxon>
        <taxon>Alphaproteobacteria</taxon>
        <taxon>Rhodospirillales</taxon>
        <taxon>Rhodospirillaceae</taxon>
        <taxon>Magnetospirillum</taxon>
    </lineage>
</organism>